<dbReference type="RefSeq" id="WP_069240672.1">
    <property type="nucleotide sequence ID" value="NZ_CP013422.1"/>
</dbReference>
<evidence type="ECO:0000313" key="4">
    <source>
        <dbReference type="EMBL" id="AOJ79159.1"/>
    </source>
</evidence>
<organism evidence="4 5">
    <name type="scientific">Burkholderia ubonensis</name>
    <dbReference type="NCBI Taxonomy" id="101571"/>
    <lineage>
        <taxon>Bacteria</taxon>
        <taxon>Pseudomonadati</taxon>
        <taxon>Pseudomonadota</taxon>
        <taxon>Betaproteobacteria</taxon>
        <taxon>Burkholderiales</taxon>
        <taxon>Burkholderiaceae</taxon>
        <taxon>Burkholderia</taxon>
        <taxon>Burkholderia cepacia complex</taxon>
    </lineage>
</organism>
<dbReference type="InterPro" id="IPR051099">
    <property type="entry name" value="AGR/TXD"/>
</dbReference>
<dbReference type="Pfam" id="PF13899">
    <property type="entry name" value="Thioredoxin_7"/>
    <property type="match status" value="1"/>
</dbReference>
<dbReference type="EMBL" id="CP013422">
    <property type="protein sequence ID" value="AOJ79159.1"/>
    <property type="molecule type" value="Genomic_DNA"/>
</dbReference>
<dbReference type="InterPro" id="IPR036249">
    <property type="entry name" value="Thioredoxin-like_sf"/>
</dbReference>
<gene>
    <name evidence="4" type="ORF">WJ35_28820</name>
</gene>
<sequence length="533" mass="56058">MKTVLRNLTAACLIVVTGAALAVDTPQRVAVAGAPSGDAHLPPGIAWQQGDVDAAFALAKRTGKPLLLYWGAVWCPSCNQVKSTVFSQQAFRARSSFFVPVYLDGDTESAQKVGERFKVHGYPTMILFRPDGTEVTRLPGEADLDRYMRALSLGMNAAHPVRQTLANALNEGAALTPSEWHLLADYSWDTDGALPVPPDRVAVTLQTLSQRARAAGATADAARFALKAAVVAASGAPAQAGALDKAALADALRDVLRDPPLARADSDVLVAAPARVVAYLGGEPAQRANLRGAYDAALARLSVERTLSSIDRLMALHGRVLLARGDARDGTRLDAPAPALLAAARKQIAASVQGAANVYERQALVSEAADTLTDAGLLDESDTLLKAELPRSATPYYFMSGLAANAKARGDKAAALDWYRNAYDSATGTATRLRWGATYFANAVELAPDDAARIEGIASSVLAQAGQTRDAFYGANLRALTKVVAQLTRWRNGGAHDTSVRSVVKQFDGVCGKLPAGDPQAAACAKLLQPVKA</sequence>
<feature type="chain" id="PRO_5008565244" evidence="2">
    <location>
        <begin position="23"/>
        <end position="533"/>
    </location>
</feature>
<dbReference type="PANTHER" id="PTHR15337">
    <property type="entry name" value="ANTERIOR GRADIENT PROTEIN-RELATED"/>
    <property type="match status" value="1"/>
</dbReference>
<evidence type="ECO:0000259" key="3">
    <source>
        <dbReference type="PROSITE" id="PS51352"/>
    </source>
</evidence>
<feature type="domain" description="Thioredoxin" evidence="3">
    <location>
        <begin position="30"/>
        <end position="156"/>
    </location>
</feature>
<dbReference type="SUPFAM" id="SSF52833">
    <property type="entry name" value="Thioredoxin-like"/>
    <property type="match status" value="1"/>
</dbReference>
<dbReference type="InterPro" id="IPR013766">
    <property type="entry name" value="Thioredoxin_domain"/>
</dbReference>
<feature type="signal peptide" evidence="2">
    <location>
        <begin position="1"/>
        <end position="22"/>
    </location>
</feature>
<evidence type="ECO:0000313" key="5">
    <source>
        <dbReference type="Proteomes" id="UP000243680"/>
    </source>
</evidence>
<dbReference type="Proteomes" id="UP000243680">
    <property type="component" value="Chromosome 2"/>
</dbReference>
<dbReference type="PROSITE" id="PS51352">
    <property type="entry name" value="THIOREDOXIN_2"/>
    <property type="match status" value="1"/>
</dbReference>
<accession>A0A1B4LPR0</accession>
<proteinExistence type="predicted"/>
<dbReference type="PANTHER" id="PTHR15337:SF11">
    <property type="entry name" value="THIOREDOXIN DOMAIN-CONTAINING PROTEIN"/>
    <property type="match status" value="1"/>
</dbReference>
<reference evidence="4 5" key="1">
    <citation type="submission" date="2015-12" db="EMBL/GenBank/DDBJ databases">
        <title>Diversity of Burkholderia near neighbor genomes.</title>
        <authorList>
            <person name="Sahl J."/>
            <person name="Wagner D."/>
            <person name="Keim P."/>
        </authorList>
    </citation>
    <scope>NUCLEOTIDE SEQUENCE [LARGE SCALE GENOMIC DNA]</scope>
    <source>
        <strain evidence="4 5">MSMB0783</strain>
    </source>
</reference>
<dbReference type="Gene3D" id="3.40.30.10">
    <property type="entry name" value="Glutaredoxin"/>
    <property type="match status" value="1"/>
</dbReference>
<evidence type="ECO:0000256" key="1">
    <source>
        <dbReference type="ARBA" id="ARBA00022729"/>
    </source>
</evidence>
<keyword evidence="1 2" id="KW-0732">Signal</keyword>
<protein>
    <submittedName>
        <fullName evidence="4">Thioredoxin domain protein</fullName>
    </submittedName>
</protein>
<name>A0A1B4LPR0_9BURK</name>
<dbReference type="AlphaFoldDB" id="A0A1B4LPR0"/>
<evidence type="ECO:0000256" key="2">
    <source>
        <dbReference type="SAM" id="SignalP"/>
    </source>
</evidence>